<dbReference type="OrthoDB" id="9797252at2"/>
<keyword evidence="6" id="KW-1185">Reference proteome</keyword>
<dbReference type="PANTHER" id="PTHR44942">
    <property type="entry name" value="METHYLTRANSF_11 DOMAIN-CONTAINING PROTEIN"/>
    <property type="match status" value="1"/>
</dbReference>
<dbReference type="InterPro" id="IPR013216">
    <property type="entry name" value="Methyltransf_11"/>
</dbReference>
<evidence type="ECO:0000256" key="1">
    <source>
        <dbReference type="ARBA" id="ARBA00008361"/>
    </source>
</evidence>
<keyword evidence="2 5" id="KW-0489">Methyltransferase</keyword>
<dbReference type="InterPro" id="IPR051052">
    <property type="entry name" value="Diverse_substrate_MTase"/>
</dbReference>
<dbReference type="STRING" id="690879.TSACC_3628"/>
<dbReference type="SUPFAM" id="SSF53335">
    <property type="entry name" value="S-adenosyl-L-methionine-dependent methyltransferases"/>
    <property type="match status" value="1"/>
</dbReference>
<dbReference type="GO" id="GO:0032259">
    <property type="term" value="P:methylation"/>
    <property type="evidence" value="ECO:0007669"/>
    <property type="project" value="UniProtKB-KW"/>
</dbReference>
<evidence type="ECO:0000256" key="3">
    <source>
        <dbReference type="ARBA" id="ARBA00022679"/>
    </source>
</evidence>
<comment type="caution">
    <text evidence="5">The sequence shown here is derived from an EMBL/GenBank/DDBJ whole genome shotgun (WGS) entry which is preliminary data.</text>
</comment>
<name>A0A146GG45_TERSA</name>
<dbReference type="Pfam" id="PF08241">
    <property type="entry name" value="Methyltransf_11"/>
    <property type="match status" value="1"/>
</dbReference>
<dbReference type="Proteomes" id="UP000076023">
    <property type="component" value="Unassembled WGS sequence"/>
</dbReference>
<evidence type="ECO:0000259" key="4">
    <source>
        <dbReference type="Pfam" id="PF08241"/>
    </source>
</evidence>
<proteinExistence type="inferred from homology"/>
<accession>A0A146GG45</accession>
<evidence type="ECO:0000256" key="2">
    <source>
        <dbReference type="ARBA" id="ARBA00022603"/>
    </source>
</evidence>
<dbReference type="InParanoid" id="A0A146GG45"/>
<sequence length="265" mass="29638">MDFTANIERFTGFADHYDQFRPSPPEALAGLVGQYLQMDQPRLVVDLGCGSGLSTRYWSGRAEAVVGVDPTEAMLNQARSLAMPCVQYRLGFSHATGLADESADIVTCSQSLHWMDPQPTFDEVARVLRTGGIFAAYDYDWPPVTTAPEVDVLYRECMENARKLEKAAGVSSEVRRWGKSGHLARMQESGCFRFVRECTLHHTDEGNADRIVGLLLSQGHVQTLLKAGFTESELRVDQLREIAGKRLGSHPQRWYWSSRVRLGVK</sequence>
<dbReference type="Gene3D" id="3.40.50.150">
    <property type="entry name" value="Vaccinia Virus protein VP39"/>
    <property type="match status" value="1"/>
</dbReference>
<keyword evidence="3" id="KW-0808">Transferase</keyword>
<dbReference type="AlphaFoldDB" id="A0A146GG45"/>
<evidence type="ECO:0000313" key="5">
    <source>
        <dbReference type="EMBL" id="GAT35557.1"/>
    </source>
</evidence>
<dbReference type="GO" id="GO:0008757">
    <property type="term" value="F:S-adenosylmethionine-dependent methyltransferase activity"/>
    <property type="evidence" value="ECO:0007669"/>
    <property type="project" value="InterPro"/>
</dbReference>
<organism evidence="5 6">
    <name type="scientific">Terrimicrobium sacchariphilum</name>
    <dbReference type="NCBI Taxonomy" id="690879"/>
    <lineage>
        <taxon>Bacteria</taxon>
        <taxon>Pseudomonadati</taxon>
        <taxon>Verrucomicrobiota</taxon>
        <taxon>Terrimicrobiia</taxon>
        <taxon>Terrimicrobiales</taxon>
        <taxon>Terrimicrobiaceae</taxon>
        <taxon>Terrimicrobium</taxon>
    </lineage>
</organism>
<dbReference type="RefSeq" id="WP_075081355.1">
    <property type="nucleotide sequence ID" value="NZ_BDCO01000003.1"/>
</dbReference>
<dbReference type="InterPro" id="IPR029063">
    <property type="entry name" value="SAM-dependent_MTases_sf"/>
</dbReference>
<comment type="similarity">
    <text evidence="1">Belongs to the methyltransferase superfamily.</text>
</comment>
<dbReference type="CDD" id="cd02440">
    <property type="entry name" value="AdoMet_MTases"/>
    <property type="match status" value="1"/>
</dbReference>
<dbReference type="EMBL" id="BDCO01000003">
    <property type="protein sequence ID" value="GAT35557.1"/>
    <property type="molecule type" value="Genomic_DNA"/>
</dbReference>
<gene>
    <name evidence="5" type="ORF">TSACC_3628</name>
</gene>
<feature type="domain" description="Methyltransferase type 11" evidence="4">
    <location>
        <begin position="45"/>
        <end position="135"/>
    </location>
</feature>
<keyword evidence="5" id="KW-0830">Ubiquinone</keyword>
<evidence type="ECO:0000313" key="6">
    <source>
        <dbReference type="Proteomes" id="UP000076023"/>
    </source>
</evidence>
<reference evidence="6" key="1">
    <citation type="journal article" date="2017" name="Genome Announc.">
        <title>Draft Genome Sequence of Terrimicrobium sacchariphilum NM-5T, a Facultative Anaerobic Soil Bacterium of the Class Spartobacteria.</title>
        <authorList>
            <person name="Qiu Y.L."/>
            <person name="Tourlousse D.M."/>
            <person name="Matsuura N."/>
            <person name="Ohashi A."/>
            <person name="Sekiguchi Y."/>
        </authorList>
    </citation>
    <scope>NUCLEOTIDE SEQUENCE [LARGE SCALE GENOMIC DNA]</scope>
    <source>
        <strain evidence="6">NM-5</strain>
    </source>
</reference>
<dbReference type="FunCoup" id="A0A146GG45">
    <property type="interactions" value="75"/>
</dbReference>
<dbReference type="PANTHER" id="PTHR44942:SF4">
    <property type="entry name" value="METHYLTRANSFERASE TYPE 11 DOMAIN-CONTAINING PROTEIN"/>
    <property type="match status" value="1"/>
</dbReference>
<protein>
    <submittedName>
        <fullName evidence="5">Ubiquinone/menaquinone biosynthesis C-methylase UbiE</fullName>
    </submittedName>
</protein>